<dbReference type="STRING" id="1505087.AYJ54_00745"/>
<dbReference type="EMBL" id="LUUB01000079">
    <property type="protein sequence ID" value="OAF05466.1"/>
    <property type="molecule type" value="Genomic_DNA"/>
</dbReference>
<keyword evidence="2" id="KW-1185">Reference proteome</keyword>
<comment type="caution">
    <text evidence="1">The sequence shown here is derived from an EMBL/GenBank/DDBJ whole genome shotgun (WGS) entry which is preliminary data.</text>
</comment>
<reference evidence="1 2" key="1">
    <citation type="submission" date="2016-03" db="EMBL/GenBank/DDBJ databases">
        <title>Draft Genome Sequence of the Strain BR 10245 (Bradyrhizobium sp.) isolated from nodules of Centrolobium paraense.</title>
        <authorList>
            <person name="Simoes-Araujo J.L.Sr."/>
            <person name="Barauna A.C."/>
            <person name="Silva K."/>
            <person name="Zilli J.E."/>
        </authorList>
    </citation>
    <scope>NUCLEOTIDE SEQUENCE [LARGE SCALE GENOMIC DNA]</scope>
    <source>
        <strain evidence="1 2">BR 10245</strain>
    </source>
</reference>
<evidence type="ECO:0000313" key="1">
    <source>
        <dbReference type="EMBL" id="OAF05466.1"/>
    </source>
</evidence>
<evidence type="ECO:0000313" key="2">
    <source>
        <dbReference type="Proteomes" id="UP000076959"/>
    </source>
</evidence>
<proteinExistence type="predicted"/>
<gene>
    <name evidence="1" type="ORF">AYJ54_00745</name>
</gene>
<dbReference type="OrthoDB" id="8239953at2"/>
<dbReference type="RefSeq" id="WP_063703567.1">
    <property type="nucleotide sequence ID" value="NZ_LUUB01000079.1"/>
</dbReference>
<evidence type="ECO:0008006" key="3">
    <source>
        <dbReference type="Google" id="ProtNLM"/>
    </source>
</evidence>
<dbReference type="AlphaFoldDB" id="A0A176YIH1"/>
<protein>
    <recommendedName>
        <fullName evidence="3">Phage tail protein</fullName>
    </recommendedName>
</protein>
<organism evidence="1 2">
    <name type="scientific">Bradyrhizobium centrolobii</name>
    <dbReference type="NCBI Taxonomy" id="1505087"/>
    <lineage>
        <taxon>Bacteria</taxon>
        <taxon>Pseudomonadati</taxon>
        <taxon>Pseudomonadota</taxon>
        <taxon>Alphaproteobacteria</taxon>
        <taxon>Hyphomicrobiales</taxon>
        <taxon>Nitrobacteraceae</taxon>
        <taxon>Bradyrhizobium</taxon>
    </lineage>
</organism>
<accession>A0A176YIH1</accession>
<sequence>MTVYLPGITETDLKKIILAVQQLGAGRSNAVGTITLAVSAATTTVSDNNCAAGSTVLFTPTTANAATEVGNGTMYLSAVANKSFTITHANSATTGRTFLYAILG</sequence>
<dbReference type="Proteomes" id="UP000076959">
    <property type="component" value="Unassembled WGS sequence"/>
</dbReference>
<name>A0A176YIH1_9BRAD</name>